<keyword evidence="2 6" id="KW-0813">Transport</keyword>
<accession>A0A7S7M170</accession>
<dbReference type="GO" id="GO:0035435">
    <property type="term" value="P:phosphate ion transmembrane transport"/>
    <property type="evidence" value="ECO:0007669"/>
    <property type="project" value="TreeGrafter"/>
</dbReference>
<comment type="subcellular location">
    <subcellularLocation>
        <location evidence="1 6">Membrane</location>
        <topology evidence="1 6">Multi-pass membrane protein</topology>
    </subcellularLocation>
</comment>
<feature type="transmembrane region" description="Helical" evidence="6">
    <location>
        <begin position="159"/>
        <end position="179"/>
    </location>
</feature>
<sequence>MEIQTINKLEQEALKKSGTDFTRLGFALFFMIGVLTFSLLNNGGISNNMFLAVAALIGAYMAMNIGANDVANNVGPAVGSKALTMTTAIVIAAIFEASGAMIAGGEVVETIKKGIIDIAAFGGHADTFIWAMMAALLAAALWLNFATMMRAPVSTTHSIVGGVMGAGIAAAGFGIVNWATMGKIAASWVISPVLGGVIAALFLYSIKKSIVFQEDKVAAAKKWVPLFVAIMSWAFVTYLTLKGLKKIWPHVVEALNMIPLVSMEMTKKPTLMTALTLGFIISVIVYALVKNRINSKTTTLENSRASVNTMFTIPLIFSAALLSFAHGANDVANAVGPLAAINDAIMSGGVSSKASIPLWVMGVGALGIAIGLALYGPKLIKTVGSEITELDQIRAFSIAMAASITVIIASQLGLPVSSTHIAIGGVFGVGFLREWLHVVDDKGNTVEEDQLIIKDEQENKEAYTAELKTLEEKSNKEKEDYTRIVELYKLIANEKRIIKSTKKNIKKLKKVEYVRRDAIKKIVAAWVITVPAAAVLAGILFFMIKGIMS</sequence>
<feature type="coiled-coil region" evidence="7">
    <location>
        <begin position="446"/>
        <end position="511"/>
    </location>
</feature>
<feature type="transmembrane region" description="Helical" evidence="6">
    <location>
        <begin position="45"/>
        <end position="63"/>
    </location>
</feature>
<name>A0A7S7M170_9BACT</name>
<dbReference type="InterPro" id="IPR001204">
    <property type="entry name" value="Phos_transporter"/>
</dbReference>
<dbReference type="PANTHER" id="PTHR11101:SF80">
    <property type="entry name" value="PHOSPHATE TRANSPORTER"/>
    <property type="match status" value="1"/>
</dbReference>
<dbReference type="RefSeq" id="WP_194367145.1">
    <property type="nucleotide sequence ID" value="NZ_CP054493.1"/>
</dbReference>
<keyword evidence="9" id="KW-1185">Reference proteome</keyword>
<proteinExistence type="inferred from homology"/>
<evidence type="ECO:0000256" key="1">
    <source>
        <dbReference type="ARBA" id="ARBA00004141"/>
    </source>
</evidence>
<protein>
    <recommendedName>
        <fullName evidence="6">Phosphate transporter</fullName>
    </recommendedName>
</protein>
<evidence type="ECO:0000313" key="9">
    <source>
        <dbReference type="Proteomes" id="UP000593836"/>
    </source>
</evidence>
<dbReference type="PANTHER" id="PTHR11101">
    <property type="entry name" value="PHOSPHATE TRANSPORTER"/>
    <property type="match status" value="1"/>
</dbReference>
<feature type="transmembrane region" description="Helical" evidence="6">
    <location>
        <begin position="21"/>
        <end position="39"/>
    </location>
</feature>
<feature type="transmembrane region" description="Helical" evidence="6">
    <location>
        <begin position="83"/>
        <end position="108"/>
    </location>
</feature>
<keyword evidence="7" id="KW-0175">Coiled coil</keyword>
<feature type="transmembrane region" description="Helical" evidence="6">
    <location>
        <begin position="310"/>
        <end position="328"/>
    </location>
</feature>
<dbReference type="KEGG" id="smas:HUE87_02355"/>
<feature type="transmembrane region" description="Helical" evidence="6">
    <location>
        <begin position="270"/>
        <end position="289"/>
    </location>
</feature>
<evidence type="ECO:0000256" key="5">
    <source>
        <dbReference type="ARBA" id="ARBA00023136"/>
    </source>
</evidence>
<feature type="transmembrane region" description="Helical" evidence="6">
    <location>
        <begin position="223"/>
        <end position="241"/>
    </location>
</feature>
<dbReference type="GO" id="GO:0016020">
    <property type="term" value="C:membrane"/>
    <property type="evidence" value="ECO:0007669"/>
    <property type="project" value="UniProtKB-SubCell"/>
</dbReference>
<gene>
    <name evidence="8" type="ORF">HUE87_02355</name>
</gene>
<keyword evidence="4 6" id="KW-1133">Transmembrane helix</keyword>
<feature type="transmembrane region" description="Helical" evidence="6">
    <location>
        <begin position="523"/>
        <end position="544"/>
    </location>
</feature>
<organism evidence="8 9">
    <name type="scientific">Candidatus Sulfurimonas marisnigri</name>
    <dbReference type="NCBI Taxonomy" id="2740405"/>
    <lineage>
        <taxon>Bacteria</taxon>
        <taxon>Pseudomonadati</taxon>
        <taxon>Campylobacterota</taxon>
        <taxon>Epsilonproteobacteria</taxon>
        <taxon>Campylobacterales</taxon>
        <taxon>Sulfurimonadaceae</taxon>
        <taxon>Sulfurimonas</taxon>
    </lineage>
</organism>
<feature type="transmembrane region" description="Helical" evidence="6">
    <location>
        <begin position="185"/>
        <end position="203"/>
    </location>
</feature>
<keyword evidence="3 6" id="KW-0812">Transmembrane</keyword>
<evidence type="ECO:0000313" key="8">
    <source>
        <dbReference type="EMBL" id="QOY55103.1"/>
    </source>
</evidence>
<evidence type="ECO:0000256" key="3">
    <source>
        <dbReference type="ARBA" id="ARBA00022692"/>
    </source>
</evidence>
<dbReference type="Proteomes" id="UP000593836">
    <property type="component" value="Chromosome"/>
</dbReference>
<dbReference type="AlphaFoldDB" id="A0A7S7M170"/>
<evidence type="ECO:0000256" key="2">
    <source>
        <dbReference type="ARBA" id="ARBA00022448"/>
    </source>
</evidence>
<feature type="transmembrane region" description="Helical" evidence="6">
    <location>
        <begin position="128"/>
        <end position="147"/>
    </location>
</feature>
<evidence type="ECO:0000256" key="7">
    <source>
        <dbReference type="SAM" id="Coils"/>
    </source>
</evidence>
<evidence type="ECO:0000256" key="4">
    <source>
        <dbReference type="ARBA" id="ARBA00022989"/>
    </source>
</evidence>
<keyword evidence="6" id="KW-0592">Phosphate transport</keyword>
<keyword evidence="5 6" id="KW-0472">Membrane</keyword>
<feature type="transmembrane region" description="Helical" evidence="6">
    <location>
        <begin position="356"/>
        <end position="375"/>
    </location>
</feature>
<dbReference type="GO" id="GO:0005315">
    <property type="term" value="F:phosphate transmembrane transporter activity"/>
    <property type="evidence" value="ECO:0007669"/>
    <property type="project" value="InterPro"/>
</dbReference>
<evidence type="ECO:0000256" key="6">
    <source>
        <dbReference type="RuleBase" id="RU363058"/>
    </source>
</evidence>
<reference evidence="8 9" key="1">
    <citation type="submission" date="2020-05" db="EMBL/GenBank/DDBJ databases">
        <title>Sulfurimonas marisnigri, sp. nov., and Sulfurimonas baltica, sp. nov., manganese oxide reducing chemolithoautotrophs of the class Epsilonproteobacteria isolated from the pelagic redoxclines of the Black and Baltic Seas and emended description of the genus Sulfurimonas.</title>
        <authorList>
            <person name="Henkel J.V."/>
            <person name="Laudan C."/>
            <person name="Werner J."/>
            <person name="Neu T."/>
            <person name="Plewe S."/>
            <person name="Sproer C."/>
            <person name="Bunk B."/>
            <person name="Schulz-Vogt H.N."/>
        </authorList>
    </citation>
    <scope>NUCLEOTIDE SEQUENCE [LARGE SCALE GENOMIC DNA]</scope>
    <source>
        <strain evidence="8 9">SoZ1</strain>
    </source>
</reference>
<dbReference type="Pfam" id="PF01384">
    <property type="entry name" value="PHO4"/>
    <property type="match status" value="1"/>
</dbReference>
<comment type="similarity">
    <text evidence="6">Belongs to the inorganic phosphate transporter (PiT) (TC 2.A.20) family.</text>
</comment>
<dbReference type="EMBL" id="CP054493">
    <property type="protein sequence ID" value="QOY55103.1"/>
    <property type="molecule type" value="Genomic_DNA"/>
</dbReference>